<accession>A0ABW1RWV9</accession>
<organism evidence="1 2">
    <name type="scientific">Lactiplantibacillus daowaiensis</name>
    <dbReference type="NCBI Taxonomy" id="2559918"/>
    <lineage>
        <taxon>Bacteria</taxon>
        <taxon>Bacillati</taxon>
        <taxon>Bacillota</taxon>
        <taxon>Bacilli</taxon>
        <taxon>Lactobacillales</taxon>
        <taxon>Lactobacillaceae</taxon>
        <taxon>Lactiplantibacillus</taxon>
    </lineage>
</organism>
<reference evidence="2" key="1">
    <citation type="journal article" date="2019" name="Int. J. Syst. Evol. Microbiol.">
        <title>The Global Catalogue of Microorganisms (GCM) 10K type strain sequencing project: providing services to taxonomists for standard genome sequencing and annotation.</title>
        <authorList>
            <consortium name="The Broad Institute Genomics Platform"/>
            <consortium name="The Broad Institute Genome Sequencing Center for Infectious Disease"/>
            <person name="Wu L."/>
            <person name="Ma J."/>
        </authorList>
    </citation>
    <scope>NUCLEOTIDE SEQUENCE [LARGE SCALE GENOMIC DNA]</scope>
    <source>
        <strain evidence="2">CCM 8933</strain>
    </source>
</reference>
<name>A0ABW1RWV9_9LACO</name>
<gene>
    <name evidence="1" type="ORF">ACFP5Y_01980</name>
</gene>
<evidence type="ECO:0000313" key="2">
    <source>
        <dbReference type="Proteomes" id="UP001596282"/>
    </source>
</evidence>
<protein>
    <submittedName>
        <fullName evidence="1">Uncharacterized protein</fullName>
    </submittedName>
</protein>
<sequence length="112" mass="12175">MSVSVSDVKGSISIFQNFTDDEINQQLTLANQQALNDGLIDDLLIAGTIQYARHLLYVDWAMSYGGVQSASTLGNSQTNFNLLMSNDPYLLQYNATVASFGNGSNMGAVWTE</sequence>
<comment type="caution">
    <text evidence="1">The sequence shown here is derived from an EMBL/GenBank/DDBJ whole genome shotgun (WGS) entry which is preliminary data.</text>
</comment>
<dbReference type="RefSeq" id="WP_137628181.1">
    <property type="nucleotide sequence ID" value="NZ_BJDJ01000006.1"/>
</dbReference>
<keyword evidence="2" id="KW-1185">Reference proteome</keyword>
<proteinExistence type="predicted"/>
<dbReference type="EMBL" id="JBHSSC010000005">
    <property type="protein sequence ID" value="MFC6180014.1"/>
    <property type="molecule type" value="Genomic_DNA"/>
</dbReference>
<evidence type="ECO:0000313" key="1">
    <source>
        <dbReference type="EMBL" id="MFC6180014.1"/>
    </source>
</evidence>
<dbReference type="Proteomes" id="UP001596282">
    <property type="component" value="Unassembled WGS sequence"/>
</dbReference>